<evidence type="ECO:0000313" key="1">
    <source>
        <dbReference type="EMBL" id="EED11955.1"/>
    </source>
</evidence>
<dbReference type="RefSeq" id="XP_002487609.1">
    <property type="nucleotide sequence ID" value="XM_002487564.1"/>
</dbReference>
<dbReference type="OrthoDB" id="2567457at2759"/>
<dbReference type="Gene3D" id="1.20.1290.10">
    <property type="entry name" value="AhpD-like"/>
    <property type="match status" value="1"/>
</dbReference>
<dbReference type="GeneID" id="8108656"/>
<dbReference type="VEuPathDB" id="FungiDB:TSTA_000330"/>
<name>B8MSG0_TALSN</name>
<accession>B8MSG0</accession>
<sequence>MAMEPRFTIRDAPSVSTHQIIEESLMAMHNGPPPFQWIKNDGSSLMGCYAPLSYSPSVVRGFFEVARAVYGSVKPRNRELAILGLLSILDAPYVVYCHRSVASKVGITDEQYEHGLGGNVPNGLNEEEAMAYSLGRILTTLTGLLNESDWRKVISKLDKDQVVGIIHTIGGYRWVALLEQVNGEDRRWS</sequence>
<dbReference type="PhylomeDB" id="B8MSG0"/>
<dbReference type="Proteomes" id="UP000001745">
    <property type="component" value="Unassembled WGS sequence"/>
</dbReference>
<proteinExistence type="predicted"/>
<dbReference type="AlphaFoldDB" id="B8MSG0"/>
<dbReference type="OMA" id="HRELAIM"/>
<dbReference type="EMBL" id="EQ962660">
    <property type="protein sequence ID" value="EED11955.1"/>
    <property type="molecule type" value="Genomic_DNA"/>
</dbReference>
<gene>
    <name evidence="1" type="ORF">TSTA_000330</name>
</gene>
<reference evidence="2" key="1">
    <citation type="journal article" date="2015" name="Genome Announc.">
        <title>Genome sequence of the AIDS-associated pathogen Penicillium marneffei (ATCC18224) and its near taxonomic relative Talaromyces stipitatus (ATCC10500).</title>
        <authorList>
            <person name="Nierman W.C."/>
            <person name="Fedorova-Abrams N.D."/>
            <person name="Andrianopoulos A."/>
        </authorList>
    </citation>
    <scope>NUCLEOTIDE SEQUENCE [LARGE SCALE GENOMIC DNA]</scope>
    <source>
        <strain evidence="2">ATCC 10500 / CBS 375.48 / QM 6759 / NRRL 1006</strain>
    </source>
</reference>
<dbReference type="PANTHER" id="PTHR34846">
    <property type="entry name" value="4-CARBOXYMUCONOLACTONE DECARBOXYLASE FAMILY PROTEIN (AFU_ORTHOLOGUE AFUA_6G11590)"/>
    <property type="match status" value="1"/>
</dbReference>
<dbReference type="SUPFAM" id="SSF69118">
    <property type="entry name" value="AhpD-like"/>
    <property type="match status" value="1"/>
</dbReference>
<organism evidence="1 2">
    <name type="scientific">Talaromyces stipitatus (strain ATCC 10500 / CBS 375.48 / QM 6759 / NRRL 1006)</name>
    <name type="common">Penicillium stipitatum</name>
    <dbReference type="NCBI Taxonomy" id="441959"/>
    <lineage>
        <taxon>Eukaryota</taxon>
        <taxon>Fungi</taxon>
        <taxon>Dikarya</taxon>
        <taxon>Ascomycota</taxon>
        <taxon>Pezizomycotina</taxon>
        <taxon>Eurotiomycetes</taxon>
        <taxon>Eurotiomycetidae</taxon>
        <taxon>Eurotiales</taxon>
        <taxon>Trichocomaceae</taxon>
        <taxon>Talaromyces</taxon>
        <taxon>Talaromyces sect. Talaromyces</taxon>
    </lineage>
</organism>
<protein>
    <recommendedName>
        <fullName evidence="3">Carboxymuconolactone decarboxylase-like domain-containing protein</fullName>
    </recommendedName>
</protein>
<keyword evidence="2" id="KW-1185">Reference proteome</keyword>
<dbReference type="eggNOG" id="ENOG502SRNP">
    <property type="taxonomic scope" value="Eukaryota"/>
</dbReference>
<dbReference type="InParanoid" id="B8MSG0"/>
<dbReference type="STRING" id="441959.B8MSG0"/>
<dbReference type="HOGENOM" id="CLU_082760_3_1_1"/>
<evidence type="ECO:0000313" key="2">
    <source>
        <dbReference type="Proteomes" id="UP000001745"/>
    </source>
</evidence>
<evidence type="ECO:0008006" key="3">
    <source>
        <dbReference type="Google" id="ProtNLM"/>
    </source>
</evidence>
<dbReference type="InterPro" id="IPR029032">
    <property type="entry name" value="AhpD-like"/>
</dbReference>
<dbReference type="PANTHER" id="PTHR34846:SF11">
    <property type="entry name" value="4-CARBOXYMUCONOLACTONE DECARBOXYLASE FAMILY PROTEIN (AFU_ORTHOLOGUE AFUA_6G11590)"/>
    <property type="match status" value="1"/>
</dbReference>